<reference evidence="2" key="1">
    <citation type="submission" date="2021-01" db="EMBL/GenBank/DDBJ databases">
        <authorList>
            <person name="Corre E."/>
            <person name="Pelletier E."/>
            <person name="Niang G."/>
            <person name="Scheremetjew M."/>
            <person name="Finn R."/>
            <person name="Kale V."/>
            <person name="Holt S."/>
            <person name="Cochrane G."/>
            <person name="Meng A."/>
            <person name="Brown T."/>
            <person name="Cohen L."/>
        </authorList>
    </citation>
    <scope>NUCLEOTIDE SEQUENCE</scope>
    <source>
        <strain evidence="2">CCMP1243</strain>
    </source>
</reference>
<feature type="chain" id="PRO_5031109844" evidence="1">
    <location>
        <begin position="31"/>
        <end position="362"/>
    </location>
</feature>
<name>A0A7S2SV38_9STRA</name>
<proteinExistence type="predicted"/>
<sequence length="362" mass="39082">MARTVATAKGFTRVEVLGLWKILLVVLVSARGAAGGGSSLTGSWEEWPGRPVNSSAEERSLRLAGAGAVGGQLRELKKHSHALNTCPSGAILLSFGRSATDTLAETVISSSSFQFCQGTKEYFKDGGPAHGSPSADKLKSCMRWYGKSGGVFIHVKPWHIILAQKEGRLSDPESFFRVAKAAGFSQVVASFRDNQLAREVSSYEQSVHYIKGKTKVAHKGEEHFSGHNIVEAFRKDVSKYNRCVNAAHNAGLPLLFFDFDYVTHNLCAATKQIVQASVASIRDANRGSGGCATPSFTKCHEIIGHTTISHRKRSLSGRIGKEAAEYVTEQLTGTEFEWMLNLSATVWPAGTPRSAIPISSTP</sequence>
<keyword evidence="1" id="KW-0732">Signal</keyword>
<gene>
    <name evidence="2" type="ORF">RMAR1173_LOCUS20618</name>
</gene>
<dbReference type="EMBL" id="HBHJ01031225">
    <property type="protein sequence ID" value="CAD9709625.1"/>
    <property type="molecule type" value="Transcribed_RNA"/>
</dbReference>
<organism evidence="2">
    <name type="scientific">Rhizochromulina marina</name>
    <dbReference type="NCBI Taxonomy" id="1034831"/>
    <lineage>
        <taxon>Eukaryota</taxon>
        <taxon>Sar</taxon>
        <taxon>Stramenopiles</taxon>
        <taxon>Ochrophyta</taxon>
        <taxon>Dictyochophyceae</taxon>
        <taxon>Rhizochromulinales</taxon>
        <taxon>Rhizochromulina</taxon>
    </lineage>
</organism>
<accession>A0A7S2SV38</accession>
<evidence type="ECO:0000313" key="2">
    <source>
        <dbReference type="EMBL" id="CAD9709625.1"/>
    </source>
</evidence>
<evidence type="ECO:0000256" key="1">
    <source>
        <dbReference type="SAM" id="SignalP"/>
    </source>
</evidence>
<protein>
    <submittedName>
        <fullName evidence="2">Uncharacterized protein</fullName>
    </submittedName>
</protein>
<feature type="signal peptide" evidence="1">
    <location>
        <begin position="1"/>
        <end position="30"/>
    </location>
</feature>
<dbReference type="AlphaFoldDB" id="A0A7S2SV38"/>